<dbReference type="EMBL" id="AFBM01000022">
    <property type="protein sequence ID" value="EGF51526.1"/>
    <property type="molecule type" value="Genomic_DNA"/>
</dbReference>
<proteinExistence type="predicted"/>
<name>A0ABN0CNJ9_9BACE</name>
<dbReference type="Proteomes" id="UP000010321">
    <property type="component" value="Unassembled WGS sequence"/>
</dbReference>
<reference evidence="1 2" key="1">
    <citation type="submission" date="2011-02" db="EMBL/GenBank/DDBJ databases">
        <authorList>
            <person name="Weinstock G."/>
            <person name="Sodergren E."/>
            <person name="Clifton S."/>
            <person name="Fulton L."/>
            <person name="Fulton B."/>
            <person name="Courtney L."/>
            <person name="Fronick C."/>
            <person name="Harrison M."/>
            <person name="Strong C."/>
            <person name="Farmer C."/>
            <person name="Delahaunty K."/>
            <person name="Markovic C."/>
            <person name="Hall O."/>
            <person name="Minx P."/>
            <person name="Tomlinson C."/>
            <person name="Mitreva M."/>
            <person name="Hou S."/>
            <person name="Chen J."/>
            <person name="Wollam A."/>
            <person name="Pepin K.H."/>
            <person name="Johnson M."/>
            <person name="Bhonagiri V."/>
            <person name="Zhang X."/>
            <person name="Suruliraj S."/>
            <person name="Warren W."/>
            <person name="Chinwalla A."/>
            <person name="Mardis E.R."/>
            <person name="Wilson R.K."/>
        </authorList>
    </citation>
    <scope>NUCLEOTIDE SEQUENCE [LARGE SCALE GENOMIC DNA]</scope>
    <source>
        <strain evidence="1 2">YIT 12056</strain>
    </source>
</reference>
<evidence type="ECO:0000313" key="2">
    <source>
        <dbReference type="Proteomes" id="UP000010321"/>
    </source>
</evidence>
<sequence length="41" mass="4941">MFCLVVSILYRFFDLKSKVTEIYRSAGDLYHFFHSFPYSVI</sequence>
<accession>A0ABN0CNJ9</accession>
<evidence type="ECO:0000313" key="1">
    <source>
        <dbReference type="EMBL" id="EGF51526.1"/>
    </source>
</evidence>
<protein>
    <submittedName>
        <fullName evidence="1">Uncharacterized protein</fullName>
    </submittedName>
</protein>
<organism evidence="1 2">
    <name type="scientific">Bacteroides clarus YIT 12056</name>
    <dbReference type="NCBI Taxonomy" id="762984"/>
    <lineage>
        <taxon>Bacteria</taxon>
        <taxon>Pseudomonadati</taxon>
        <taxon>Bacteroidota</taxon>
        <taxon>Bacteroidia</taxon>
        <taxon>Bacteroidales</taxon>
        <taxon>Bacteroidaceae</taxon>
        <taxon>Bacteroides</taxon>
    </lineage>
</organism>
<gene>
    <name evidence="1" type="ORF">HMPREF9445_02019</name>
</gene>
<comment type="caution">
    <text evidence="1">The sequence shown here is derived from an EMBL/GenBank/DDBJ whole genome shotgun (WGS) entry which is preliminary data.</text>
</comment>
<keyword evidence="2" id="KW-1185">Reference proteome</keyword>